<dbReference type="InterPro" id="IPR036388">
    <property type="entry name" value="WH-like_DNA-bd_sf"/>
</dbReference>
<keyword evidence="2" id="KW-1185">Reference proteome</keyword>
<evidence type="ECO:0008006" key="3">
    <source>
        <dbReference type="Google" id="ProtNLM"/>
    </source>
</evidence>
<dbReference type="SUPFAM" id="SSF88659">
    <property type="entry name" value="Sigma3 and sigma4 domains of RNA polymerase sigma factors"/>
    <property type="match status" value="1"/>
</dbReference>
<reference evidence="1" key="1">
    <citation type="journal article" date="2022" name="Int. J. Syst. Evol. Microbiol.">
        <title>Prevotella lacticifex sp. nov., isolated from the rumen of cows.</title>
        <authorList>
            <person name="Shinkai T."/>
            <person name="Ikeyama N."/>
            <person name="Kumagai M."/>
            <person name="Ohmori H."/>
            <person name="Sakamoto M."/>
            <person name="Ohkuma M."/>
            <person name="Mitsumori M."/>
        </authorList>
    </citation>
    <scope>NUCLEOTIDE SEQUENCE</scope>
    <source>
        <strain evidence="1">R5076</strain>
    </source>
</reference>
<gene>
    <name evidence="1" type="ORF">PRLR5076_21460</name>
</gene>
<comment type="caution">
    <text evidence="1">The sequence shown here is derived from an EMBL/GenBank/DDBJ whole genome shotgun (WGS) entry which is preliminary data.</text>
</comment>
<dbReference type="AlphaFoldDB" id="A0A9R1CYP9"/>
<protein>
    <recommendedName>
        <fullName evidence="3">RNA polymerase sigma-70 region 4 domain-containing protein</fullName>
    </recommendedName>
</protein>
<sequence length="105" mass="12331">MDDLSKELQDFLISMGKDEKRFGERLTGYTRQIINMLYSTDAQILEEYYGLFGQEPHRLDDLAHRYKVSPEIMQQGIEACLRKIAVSPEWQQIKPLTKLKAIRIK</sequence>
<dbReference type="Proteomes" id="UP000825483">
    <property type="component" value="Unassembled WGS sequence"/>
</dbReference>
<proteinExistence type="predicted"/>
<dbReference type="GeneID" id="72466667"/>
<accession>A0A9R1CYP9</accession>
<name>A0A9R1CYP9_9BACT</name>
<dbReference type="InterPro" id="IPR013324">
    <property type="entry name" value="RNA_pol_sigma_r3/r4-like"/>
</dbReference>
<dbReference type="EMBL" id="BPUB01000002">
    <property type="protein sequence ID" value="GJG59295.1"/>
    <property type="molecule type" value="Genomic_DNA"/>
</dbReference>
<organism evidence="1 2">
    <name type="scientific">Prevotella lacticifex</name>
    <dbReference type="NCBI Taxonomy" id="2854755"/>
    <lineage>
        <taxon>Bacteria</taxon>
        <taxon>Pseudomonadati</taxon>
        <taxon>Bacteroidota</taxon>
        <taxon>Bacteroidia</taxon>
        <taxon>Bacteroidales</taxon>
        <taxon>Prevotellaceae</taxon>
        <taxon>Prevotella</taxon>
    </lineage>
</organism>
<dbReference type="RefSeq" id="WP_223925679.1">
    <property type="nucleotide sequence ID" value="NZ_BPTU01000001.1"/>
</dbReference>
<evidence type="ECO:0000313" key="2">
    <source>
        <dbReference type="Proteomes" id="UP000825483"/>
    </source>
</evidence>
<evidence type="ECO:0000313" key="1">
    <source>
        <dbReference type="EMBL" id="GJG59295.1"/>
    </source>
</evidence>
<dbReference type="Gene3D" id="1.10.10.10">
    <property type="entry name" value="Winged helix-like DNA-binding domain superfamily/Winged helix DNA-binding domain"/>
    <property type="match status" value="1"/>
</dbReference>